<dbReference type="SUPFAM" id="SSF51064">
    <property type="entry name" value="Head domain of nucleotide exchange factor GrpE"/>
    <property type="match status" value="1"/>
</dbReference>
<dbReference type="Proteomes" id="UP001595829">
    <property type="component" value="Unassembled WGS sequence"/>
</dbReference>
<dbReference type="Pfam" id="PF01025">
    <property type="entry name" value="GrpE"/>
    <property type="match status" value="1"/>
</dbReference>
<comment type="caution">
    <text evidence="7">The sequence shown here is derived from an EMBL/GenBank/DDBJ whole genome shotgun (WGS) entry which is preliminary data.</text>
</comment>
<evidence type="ECO:0000313" key="8">
    <source>
        <dbReference type="Proteomes" id="UP001595829"/>
    </source>
</evidence>
<feature type="compositionally biased region" description="Gly residues" evidence="6">
    <location>
        <begin position="70"/>
        <end position="79"/>
    </location>
</feature>
<dbReference type="PROSITE" id="PS01071">
    <property type="entry name" value="GRPE"/>
    <property type="match status" value="1"/>
</dbReference>
<dbReference type="PANTHER" id="PTHR21237:SF23">
    <property type="entry name" value="GRPE PROTEIN HOMOLOG, MITOCHONDRIAL"/>
    <property type="match status" value="1"/>
</dbReference>
<dbReference type="PRINTS" id="PR00773">
    <property type="entry name" value="GRPEPROTEIN"/>
</dbReference>
<feature type="region of interest" description="Disordered" evidence="6">
    <location>
        <begin position="252"/>
        <end position="272"/>
    </location>
</feature>
<dbReference type="InterPro" id="IPR009012">
    <property type="entry name" value="GrpE_head"/>
</dbReference>
<accession>A0ABV9X8U0</accession>
<keyword evidence="8" id="KW-1185">Reference proteome</keyword>
<reference evidence="8" key="1">
    <citation type="journal article" date="2019" name="Int. J. Syst. Evol. Microbiol.">
        <title>The Global Catalogue of Microorganisms (GCM) 10K type strain sequencing project: providing services to taxonomists for standard genome sequencing and annotation.</title>
        <authorList>
            <consortium name="The Broad Institute Genomics Platform"/>
            <consortium name="The Broad Institute Genome Sequencing Center for Infectious Disease"/>
            <person name="Wu L."/>
            <person name="Ma J."/>
        </authorList>
    </citation>
    <scope>NUCLEOTIDE SEQUENCE [LARGE SCALE GENOMIC DNA]</scope>
    <source>
        <strain evidence="8">CGMCC 4.1648</strain>
    </source>
</reference>
<evidence type="ECO:0000313" key="7">
    <source>
        <dbReference type="EMBL" id="MFC5021128.1"/>
    </source>
</evidence>
<dbReference type="PANTHER" id="PTHR21237">
    <property type="entry name" value="GRPE PROTEIN"/>
    <property type="match status" value="1"/>
</dbReference>
<evidence type="ECO:0000256" key="6">
    <source>
        <dbReference type="SAM" id="MobiDB-lite"/>
    </source>
</evidence>
<keyword evidence="3" id="KW-0963">Cytoplasm</keyword>
<evidence type="ECO:0000256" key="4">
    <source>
        <dbReference type="RuleBase" id="RU000639"/>
    </source>
</evidence>
<dbReference type="RefSeq" id="WP_345693116.1">
    <property type="nucleotide sequence ID" value="NZ_BAABIT010000001.1"/>
</dbReference>
<dbReference type="InterPro" id="IPR000740">
    <property type="entry name" value="GrpE"/>
</dbReference>
<dbReference type="Gene3D" id="3.90.20.20">
    <property type="match status" value="1"/>
</dbReference>
<keyword evidence="3 4" id="KW-0346">Stress response</keyword>
<name>A0ABV9X8U0_9ACTN</name>
<feature type="compositionally biased region" description="Gly residues" evidence="6">
    <location>
        <begin position="92"/>
        <end position="104"/>
    </location>
</feature>
<dbReference type="HAMAP" id="MF_01151">
    <property type="entry name" value="GrpE"/>
    <property type="match status" value="1"/>
</dbReference>
<gene>
    <name evidence="3 7" type="primary">grpE</name>
    <name evidence="7" type="ORF">ACFPM3_03055</name>
</gene>
<feature type="compositionally biased region" description="Low complexity" evidence="6">
    <location>
        <begin position="40"/>
        <end position="50"/>
    </location>
</feature>
<sequence length="272" mass="27200">MRHGITRRLTSVHGDRTAQPPMLAPADSPLPVGPGPQQTSAPGSAAGAPPDSAPRPTPQAVRGSARPGGDAVGTAGGPPGATPGDPPADRGTGAGAGAGAGAGSGTPPVPPGAAALAAALAERTRDLQRVKAEYDNYRSRVHRDRLAVREAAVANVLRRFPPVLDALAEAARHGELTGGFLQVAQALDGELAALGLEVFGEAGDAFDPHVHEAVAYERSDQLERPVCTEVIRPGYRVGGHLLRAAEVTVAGPPVPPAAGPRVPEGAGGTSGG</sequence>
<keyword evidence="2 3" id="KW-0143">Chaperone</keyword>
<comment type="subcellular location">
    <subcellularLocation>
        <location evidence="3">Cytoplasm</location>
    </subcellularLocation>
</comment>
<dbReference type="SUPFAM" id="SSF58014">
    <property type="entry name" value="Coiled-coil domain of nucleotide exchange factor GrpE"/>
    <property type="match status" value="1"/>
</dbReference>
<comment type="similarity">
    <text evidence="1 3 5">Belongs to the GrpE family.</text>
</comment>
<evidence type="ECO:0000256" key="5">
    <source>
        <dbReference type="RuleBase" id="RU004478"/>
    </source>
</evidence>
<feature type="region of interest" description="Disordered" evidence="6">
    <location>
        <begin position="1"/>
        <end position="111"/>
    </location>
</feature>
<dbReference type="InterPro" id="IPR013805">
    <property type="entry name" value="GrpE_CC"/>
</dbReference>
<evidence type="ECO:0000256" key="3">
    <source>
        <dbReference type="HAMAP-Rule" id="MF_01151"/>
    </source>
</evidence>
<proteinExistence type="inferred from homology"/>
<evidence type="ECO:0000256" key="1">
    <source>
        <dbReference type="ARBA" id="ARBA00009054"/>
    </source>
</evidence>
<organism evidence="7 8">
    <name type="scientific">Streptomyces coeruleoprunus</name>
    <dbReference type="NCBI Taxonomy" id="285563"/>
    <lineage>
        <taxon>Bacteria</taxon>
        <taxon>Bacillati</taxon>
        <taxon>Actinomycetota</taxon>
        <taxon>Actinomycetes</taxon>
        <taxon>Kitasatosporales</taxon>
        <taxon>Streptomycetaceae</taxon>
        <taxon>Streptomyces</taxon>
    </lineage>
</organism>
<dbReference type="EMBL" id="JBHSJD010000002">
    <property type="protein sequence ID" value="MFC5021128.1"/>
    <property type="molecule type" value="Genomic_DNA"/>
</dbReference>
<comment type="function">
    <text evidence="3 4">Participates actively in the response to hyperosmotic and heat shock by preventing the aggregation of stress-denatured proteins, in association with DnaK and GrpE. It is the nucleotide exchange factor for DnaK and may function as a thermosensor. Unfolded proteins bind initially to DnaJ; upon interaction with the DnaJ-bound protein, DnaK hydrolyzes its bound ATP, resulting in the formation of a stable complex. GrpE releases ADP from DnaK; ATP binding to DnaK triggers the release of the substrate protein, thus completing the reaction cycle. Several rounds of ATP-dependent interactions between DnaJ, DnaK and GrpE are required for fully efficient folding.</text>
</comment>
<protein>
    <recommendedName>
        <fullName evidence="3 4">Protein GrpE</fullName>
    </recommendedName>
    <alternativeName>
        <fullName evidence="3">HSP-70 cofactor</fullName>
    </alternativeName>
</protein>
<comment type="subunit">
    <text evidence="3">Homodimer.</text>
</comment>
<evidence type="ECO:0000256" key="2">
    <source>
        <dbReference type="ARBA" id="ARBA00023186"/>
    </source>
</evidence>
<dbReference type="Gene3D" id="2.30.22.10">
    <property type="entry name" value="Head domain of nucleotide exchange factor GrpE"/>
    <property type="match status" value="1"/>
</dbReference>